<dbReference type="SUPFAM" id="SSF48403">
    <property type="entry name" value="Ankyrin repeat"/>
    <property type="match status" value="2"/>
</dbReference>
<reference evidence="14" key="1">
    <citation type="journal article" date="2023" name="IScience">
        <title>Live-bearing cockroach genome reveals convergent evolutionary mechanisms linked to viviparity in insects and beyond.</title>
        <authorList>
            <person name="Fouks B."/>
            <person name="Harrison M.C."/>
            <person name="Mikhailova A.A."/>
            <person name="Marchal E."/>
            <person name="English S."/>
            <person name="Carruthers M."/>
            <person name="Jennings E.C."/>
            <person name="Chiamaka E.L."/>
            <person name="Frigard R.A."/>
            <person name="Pippel M."/>
            <person name="Attardo G.M."/>
            <person name="Benoit J.B."/>
            <person name="Bornberg-Bauer E."/>
            <person name="Tobe S.S."/>
        </authorList>
    </citation>
    <scope>NUCLEOTIDE SEQUENCE</scope>
    <source>
        <strain evidence="14">Stay&amp;Tobe</strain>
    </source>
</reference>
<sequence length="978" mass="110964">MEDKIKFGRKSSVVPIEDNDCRIEDYEFMGMEDRKNWSPLHHRVKEAAVTAWSGENVAIAVSDILGPHARKEWNLPVGSHKNPFWRLTKKVSTPSEVKKLLTKSLTVASSMGSAALVKNLLEAGADPNGKTGKWGPLHSAAYTGNVEVMRVLLEDSRTNPNALDDKGKTPLHLAAKNGNYEVLKLLLETTESNVNITDETGATALHFAGSSSLFGEVSARRFLQCINFLMNRSDIKLNIPDKDGLTALGKTVTFSRKDITEGMLKHNKGQYHNVDYFMAGYYGSTIRNVITDSYPELSSNLPKLLQENTNSPIVANRILAYLQNGDFNSFQSHLQNKNFDLNHWYDEPYHCTIIEIACQIKDREKFIISLLNAGANPNTVNPITSQSLLHLTAKRGNSEALKILLQMEDIDVNIKDLYNRTPLHSLSSIVCQNKKDLPNLQNSVNLLLGDSSTDVDNRKSDLNAVTCNGETPLHLAARIGEKETILTLLRHGADIMHTTIGMKLPITYIDPSVMECYLDECIENNEHSPMQDDYMLTFDYSFLKPKRENSTNNSKKNTNKKLEEEMPTLKYFSKQDRFRHLLKHPVISSFLQLKWNKVRLIYFQHFLIYSLFLAVLTWHSFLTDVENENKLGYDISLCILSILLLLMFLSHLYQFIQHPKLYVTHSPNWLFWVTVLLSLNVCVDSLVRLIPHCTALALLLAWTYFVSLIGGFPALSIQLEMLNTVSWTFFTFIICYLPLFFAYGICFYTMFRNSGSEEDEFFSVSFGMSMLKTFIMFAGEFEASDIPFEAANVVSHIIFTVFLFLMSIVLLNLLNGLAVSDAQAIRKDAEILSLSARIKHIYYIEKMVPSEIKYFSILDKLHDCKLRIFPNRKTGKIEVNGMTFKNKSIEEDTVQQATEIAQMRKSTISETTDVGLNENDIQTKLSDIEKHQDDVNKKINEITKQLNFLRQVSSDSSTKLNELLTIIKSSGLNNSSIR</sequence>
<keyword evidence="7 11" id="KW-0040">ANK repeat</keyword>
<dbReference type="InterPro" id="IPR052076">
    <property type="entry name" value="TRP_cation_channel"/>
</dbReference>
<dbReference type="GO" id="GO:0034703">
    <property type="term" value="C:cation channel complex"/>
    <property type="evidence" value="ECO:0007669"/>
    <property type="project" value="UniProtKB-ARBA"/>
</dbReference>
<dbReference type="PANTHER" id="PTHR47143">
    <property type="entry name" value="TRANSIENT RECEPTOR POTENTIAL CATION CHANNEL PROTEIN PAINLESS"/>
    <property type="match status" value="1"/>
</dbReference>
<feature type="transmembrane region" description="Helical" evidence="12">
    <location>
        <begin position="669"/>
        <end position="687"/>
    </location>
</feature>
<dbReference type="PANTHER" id="PTHR47143:SF4">
    <property type="entry name" value="TRANSIENT RECEPTOR POTENTIAL CATION CHANNEL PROTEIN PAINLESS"/>
    <property type="match status" value="1"/>
</dbReference>
<dbReference type="PROSITE" id="PS50297">
    <property type="entry name" value="ANK_REP_REGION"/>
    <property type="match status" value="2"/>
</dbReference>
<evidence type="ECO:0000313" key="15">
    <source>
        <dbReference type="Proteomes" id="UP001233999"/>
    </source>
</evidence>
<evidence type="ECO:0000256" key="9">
    <source>
        <dbReference type="ARBA" id="ARBA00023136"/>
    </source>
</evidence>
<comment type="caution">
    <text evidence="14">The sequence shown here is derived from an EMBL/GenBank/DDBJ whole genome shotgun (WGS) entry which is preliminary data.</text>
</comment>
<protein>
    <recommendedName>
        <fullName evidence="13">Ion transport domain-containing protein</fullName>
    </recommendedName>
</protein>
<dbReference type="AlphaFoldDB" id="A0AAD7ZPT1"/>
<feature type="repeat" description="ANK" evidence="11">
    <location>
        <begin position="468"/>
        <end position="495"/>
    </location>
</feature>
<keyword evidence="5" id="KW-0677">Repeat</keyword>
<evidence type="ECO:0000256" key="12">
    <source>
        <dbReference type="SAM" id="Phobius"/>
    </source>
</evidence>
<evidence type="ECO:0000256" key="5">
    <source>
        <dbReference type="ARBA" id="ARBA00022737"/>
    </source>
</evidence>
<evidence type="ECO:0000256" key="10">
    <source>
        <dbReference type="ARBA" id="ARBA00023303"/>
    </source>
</evidence>
<dbReference type="Pfam" id="PF00520">
    <property type="entry name" value="Ion_trans"/>
    <property type="match status" value="1"/>
</dbReference>
<keyword evidence="15" id="KW-1185">Reference proteome</keyword>
<dbReference type="PRINTS" id="PR01415">
    <property type="entry name" value="ANKYRIN"/>
</dbReference>
<evidence type="ECO:0000256" key="3">
    <source>
        <dbReference type="ARBA" id="ARBA00022606"/>
    </source>
</evidence>
<evidence type="ECO:0000256" key="1">
    <source>
        <dbReference type="ARBA" id="ARBA00004141"/>
    </source>
</evidence>
<evidence type="ECO:0000256" key="8">
    <source>
        <dbReference type="ARBA" id="ARBA00023065"/>
    </source>
</evidence>
<feature type="transmembrane region" description="Helical" evidence="12">
    <location>
        <begin position="761"/>
        <end position="781"/>
    </location>
</feature>
<proteinExistence type="predicted"/>
<dbReference type="Proteomes" id="UP001233999">
    <property type="component" value="Unassembled WGS sequence"/>
</dbReference>
<dbReference type="PROSITE" id="PS50088">
    <property type="entry name" value="ANK_REPEAT"/>
    <property type="match status" value="2"/>
</dbReference>
<feature type="transmembrane region" description="Helical" evidence="12">
    <location>
        <begin position="793"/>
        <end position="817"/>
    </location>
</feature>
<keyword evidence="8" id="KW-0406">Ion transport</keyword>
<keyword evidence="10" id="KW-0407">Ion channel</keyword>
<keyword evidence="2" id="KW-0813">Transport</keyword>
<dbReference type="GO" id="GO:0005216">
    <property type="term" value="F:monoatomic ion channel activity"/>
    <property type="evidence" value="ECO:0007669"/>
    <property type="project" value="InterPro"/>
</dbReference>
<feature type="repeat" description="ANK" evidence="11">
    <location>
        <begin position="166"/>
        <end position="188"/>
    </location>
</feature>
<evidence type="ECO:0000256" key="11">
    <source>
        <dbReference type="PROSITE-ProRule" id="PRU00023"/>
    </source>
</evidence>
<evidence type="ECO:0000256" key="4">
    <source>
        <dbReference type="ARBA" id="ARBA00022692"/>
    </source>
</evidence>
<name>A0AAD7ZPT1_DIPPU</name>
<dbReference type="InterPro" id="IPR002110">
    <property type="entry name" value="Ankyrin_rpt"/>
</dbReference>
<dbReference type="SMART" id="SM00248">
    <property type="entry name" value="ANK"/>
    <property type="match status" value="9"/>
</dbReference>
<dbReference type="Pfam" id="PF12796">
    <property type="entry name" value="Ank_2"/>
    <property type="match status" value="2"/>
</dbReference>
<evidence type="ECO:0000313" key="14">
    <source>
        <dbReference type="EMBL" id="KAJ9584659.1"/>
    </source>
</evidence>
<evidence type="ECO:0000259" key="13">
    <source>
        <dbReference type="Pfam" id="PF00520"/>
    </source>
</evidence>
<dbReference type="Gene3D" id="1.25.40.20">
    <property type="entry name" value="Ankyrin repeat-containing domain"/>
    <property type="match status" value="3"/>
</dbReference>
<dbReference type="Pfam" id="PF00023">
    <property type="entry name" value="Ank"/>
    <property type="match status" value="1"/>
</dbReference>
<accession>A0AAD7ZPT1</accession>
<feature type="transmembrane region" description="Helical" evidence="12">
    <location>
        <begin position="631"/>
        <end position="649"/>
    </location>
</feature>
<evidence type="ECO:0000256" key="6">
    <source>
        <dbReference type="ARBA" id="ARBA00022989"/>
    </source>
</evidence>
<evidence type="ECO:0000256" key="7">
    <source>
        <dbReference type="ARBA" id="ARBA00023043"/>
    </source>
</evidence>
<dbReference type="EMBL" id="JASPKZ010007376">
    <property type="protein sequence ID" value="KAJ9584659.1"/>
    <property type="molecule type" value="Genomic_DNA"/>
</dbReference>
<reference evidence="14" key="2">
    <citation type="submission" date="2023-05" db="EMBL/GenBank/DDBJ databases">
        <authorList>
            <person name="Fouks B."/>
        </authorList>
    </citation>
    <scope>NUCLEOTIDE SEQUENCE</scope>
    <source>
        <strain evidence="14">Stay&amp;Tobe</strain>
        <tissue evidence="14">Testes</tissue>
    </source>
</reference>
<keyword evidence="3" id="KW-0716">Sensory transduction</keyword>
<keyword evidence="6 12" id="KW-1133">Transmembrane helix</keyword>
<feature type="domain" description="Ion transport" evidence="13">
    <location>
        <begin position="610"/>
        <end position="829"/>
    </location>
</feature>
<feature type="transmembrane region" description="Helical" evidence="12">
    <location>
        <begin position="694"/>
        <end position="715"/>
    </location>
</feature>
<comment type="subcellular location">
    <subcellularLocation>
        <location evidence="1">Membrane</location>
        <topology evidence="1">Multi-pass membrane protein</topology>
    </subcellularLocation>
</comment>
<keyword evidence="4 12" id="KW-0812">Transmembrane</keyword>
<dbReference type="InterPro" id="IPR005821">
    <property type="entry name" value="Ion_trans_dom"/>
</dbReference>
<gene>
    <name evidence="14" type="ORF">L9F63_020999</name>
</gene>
<evidence type="ECO:0000256" key="2">
    <source>
        <dbReference type="ARBA" id="ARBA00022448"/>
    </source>
</evidence>
<feature type="transmembrane region" description="Helical" evidence="12">
    <location>
        <begin position="727"/>
        <end position="749"/>
    </location>
</feature>
<keyword evidence="9 12" id="KW-0472">Membrane</keyword>
<feature type="transmembrane region" description="Helical" evidence="12">
    <location>
        <begin position="600"/>
        <end position="619"/>
    </location>
</feature>
<dbReference type="InterPro" id="IPR036770">
    <property type="entry name" value="Ankyrin_rpt-contain_sf"/>
</dbReference>
<organism evidence="14 15">
    <name type="scientific">Diploptera punctata</name>
    <name type="common">Pacific beetle cockroach</name>
    <dbReference type="NCBI Taxonomy" id="6984"/>
    <lineage>
        <taxon>Eukaryota</taxon>
        <taxon>Metazoa</taxon>
        <taxon>Ecdysozoa</taxon>
        <taxon>Arthropoda</taxon>
        <taxon>Hexapoda</taxon>
        <taxon>Insecta</taxon>
        <taxon>Pterygota</taxon>
        <taxon>Neoptera</taxon>
        <taxon>Polyneoptera</taxon>
        <taxon>Dictyoptera</taxon>
        <taxon>Blattodea</taxon>
        <taxon>Blaberoidea</taxon>
        <taxon>Blaberidae</taxon>
        <taxon>Diplopterinae</taxon>
        <taxon>Diploptera</taxon>
    </lineage>
</organism>